<dbReference type="InterPro" id="IPR011047">
    <property type="entry name" value="Quinoprotein_ADH-like_sf"/>
</dbReference>
<feature type="domain" description="Pyrrolo-quinoline quinone repeat" evidence="3">
    <location>
        <begin position="102"/>
        <end position="251"/>
    </location>
</feature>
<evidence type="ECO:0000256" key="1">
    <source>
        <dbReference type="SAM" id="MobiDB-lite"/>
    </source>
</evidence>
<keyword evidence="2" id="KW-0472">Membrane</keyword>
<dbReference type="SUPFAM" id="SSF50998">
    <property type="entry name" value="Quinoprotein alcohol dehydrogenase-like"/>
    <property type="match status" value="2"/>
</dbReference>
<evidence type="ECO:0000313" key="5">
    <source>
        <dbReference type="Proteomes" id="UP000192674"/>
    </source>
</evidence>
<name>A0A1W1ZPN5_KIBAR</name>
<dbReference type="InterPro" id="IPR015943">
    <property type="entry name" value="WD40/YVTN_repeat-like_dom_sf"/>
</dbReference>
<feature type="region of interest" description="Disordered" evidence="1">
    <location>
        <begin position="1"/>
        <end position="39"/>
    </location>
</feature>
<reference evidence="4 5" key="1">
    <citation type="submission" date="2017-04" db="EMBL/GenBank/DDBJ databases">
        <authorList>
            <person name="Afonso C.L."/>
            <person name="Miller P.J."/>
            <person name="Scott M.A."/>
            <person name="Spackman E."/>
            <person name="Goraichik I."/>
            <person name="Dimitrov K.M."/>
            <person name="Suarez D.L."/>
            <person name="Swayne D.E."/>
        </authorList>
    </citation>
    <scope>NUCLEOTIDE SEQUENCE [LARGE SCALE GENOMIC DNA]</scope>
    <source>
        <strain evidence="4 5">DSM 43828</strain>
    </source>
</reference>
<dbReference type="OrthoDB" id="3634012at2"/>
<organism evidence="4 5">
    <name type="scientific">Kibdelosporangium aridum</name>
    <dbReference type="NCBI Taxonomy" id="2030"/>
    <lineage>
        <taxon>Bacteria</taxon>
        <taxon>Bacillati</taxon>
        <taxon>Actinomycetota</taxon>
        <taxon>Actinomycetes</taxon>
        <taxon>Pseudonocardiales</taxon>
        <taxon>Pseudonocardiaceae</taxon>
        <taxon>Kibdelosporangium</taxon>
    </lineage>
</organism>
<gene>
    <name evidence="4" type="ORF">SAMN05661093_00232</name>
</gene>
<accession>A0A1W1ZPN5</accession>
<keyword evidence="5" id="KW-1185">Reference proteome</keyword>
<evidence type="ECO:0000259" key="3">
    <source>
        <dbReference type="Pfam" id="PF13360"/>
    </source>
</evidence>
<sequence>MTWQGPPGPYGQQPPPGPGYGGYQYPPPGWPPQPPPPQKSKTWLWVALVGVVLLVAAGVTVVLVTTGSPESPQQTAGAPTTGAPQFQPWTVEGNKGDTTAVIRALAAGSDLVIVTQKSVTAIDRETGKKKWVAKAPDVEGQAAAFCGASGAASSTGKLGLTVGLAKSTTSPISGDCGIATVLDLQTGQFGWSSVLAYPQGTVTSPVSGMPVEIIADTMVANWGFNVFGINLDDGKRRWQGLLSSRPQGQTPNCSPRDLRPSGKNKFVVLSSCTENDGAETFLLDESDVNGQGTRTKKITEQDVGAKISSMGVISGEPVVLQVHQTGNEQLSLLLLDDAWNIKNKISDERTASQSDKGLATVGVGFNTLPVGAYTKDYRFVMDKNVMYAITAPNKNKPNQLVAVDLATGKNLWAVDQPGLLFMQVLAADDKKVVALESPVQTKLDYKQSVVTVDAATGKVEGKKTTEVKPKNNGDFGIPTVWIGFVYADDKAYGVEFQSGGGGSEHQWMAYSVG</sequence>
<dbReference type="InterPro" id="IPR002372">
    <property type="entry name" value="PQQ_rpt_dom"/>
</dbReference>
<protein>
    <submittedName>
        <fullName evidence="4">PQQ-like domain-containing protein</fullName>
    </submittedName>
</protein>
<feature type="transmembrane region" description="Helical" evidence="2">
    <location>
        <begin position="43"/>
        <end position="64"/>
    </location>
</feature>
<evidence type="ECO:0000313" key="4">
    <source>
        <dbReference type="EMBL" id="SMC50021.1"/>
    </source>
</evidence>
<dbReference type="Gene3D" id="2.130.10.10">
    <property type="entry name" value="YVTN repeat-like/Quinoprotein amine dehydrogenase"/>
    <property type="match status" value="2"/>
</dbReference>
<keyword evidence="2" id="KW-1133">Transmembrane helix</keyword>
<feature type="compositionally biased region" description="Pro residues" evidence="1">
    <location>
        <begin position="25"/>
        <end position="38"/>
    </location>
</feature>
<proteinExistence type="predicted"/>
<dbReference type="RefSeq" id="WP_160096230.1">
    <property type="nucleotide sequence ID" value="NZ_FWXV01000001.1"/>
</dbReference>
<evidence type="ECO:0000256" key="2">
    <source>
        <dbReference type="SAM" id="Phobius"/>
    </source>
</evidence>
<dbReference type="Pfam" id="PF13360">
    <property type="entry name" value="PQQ_2"/>
    <property type="match status" value="1"/>
</dbReference>
<dbReference type="Proteomes" id="UP000192674">
    <property type="component" value="Unassembled WGS sequence"/>
</dbReference>
<keyword evidence="2" id="KW-0812">Transmembrane</keyword>
<feature type="compositionally biased region" description="Pro residues" evidence="1">
    <location>
        <begin position="1"/>
        <end position="18"/>
    </location>
</feature>
<dbReference type="EMBL" id="FWXV01000001">
    <property type="protein sequence ID" value="SMC50021.1"/>
    <property type="molecule type" value="Genomic_DNA"/>
</dbReference>
<dbReference type="AlphaFoldDB" id="A0A1W1ZPN5"/>